<dbReference type="AlphaFoldDB" id="A0A379LRU1"/>
<dbReference type="EMBL" id="UGVC01000005">
    <property type="protein sequence ID" value="SUD98836.1"/>
    <property type="molecule type" value="Genomic_DNA"/>
</dbReference>
<evidence type="ECO:0000313" key="1">
    <source>
        <dbReference type="EMBL" id="SUD90759.1"/>
    </source>
</evidence>
<evidence type="ECO:0000313" key="3">
    <source>
        <dbReference type="Proteomes" id="UP000254123"/>
    </source>
</evidence>
<accession>A0A379LRU1</accession>
<proteinExistence type="predicted"/>
<keyword evidence="3" id="KW-1185">Reference proteome</keyword>
<dbReference type="RefSeq" id="WP_063226727.1">
    <property type="nucleotide sequence ID" value="NZ_CAJHAQ010000001.1"/>
</dbReference>
<organism evidence="2 3">
    <name type="scientific">Psychrobacter phenylpyruvicus</name>
    <dbReference type="NCBI Taxonomy" id="29432"/>
    <lineage>
        <taxon>Bacteria</taxon>
        <taxon>Pseudomonadati</taxon>
        <taxon>Pseudomonadota</taxon>
        <taxon>Gammaproteobacteria</taxon>
        <taxon>Moraxellales</taxon>
        <taxon>Moraxellaceae</taxon>
        <taxon>Psychrobacter</taxon>
    </lineage>
</organism>
<sequence>MPGTVVINKATIITLYQIDLYHIFEYVKPFVNSPDLYFEFFLSMDSGLDIVSFEELTSSEFNHIYRAMVKALDHFKDSGESFSPDNRALKKWEGIMRELEKDERFEPI</sequence>
<reference evidence="2 3" key="1">
    <citation type="submission" date="2018-06" db="EMBL/GenBank/DDBJ databases">
        <authorList>
            <consortium name="Pathogen Informatics"/>
            <person name="Doyle S."/>
        </authorList>
    </citation>
    <scope>NUCLEOTIDE SEQUENCE [LARGE SCALE GENOMIC DNA]</scope>
    <source>
        <strain evidence="2 3">NCTC10526</strain>
    </source>
</reference>
<protein>
    <submittedName>
        <fullName evidence="2">Uncharacterized protein</fullName>
    </submittedName>
</protein>
<dbReference type="EMBL" id="UGVC01000001">
    <property type="protein sequence ID" value="SUD90759.1"/>
    <property type="molecule type" value="Genomic_DNA"/>
</dbReference>
<evidence type="ECO:0000313" key="2">
    <source>
        <dbReference type="EMBL" id="SUD98836.1"/>
    </source>
</evidence>
<dbReference type="Proteomes" id="UP000254123">
    <property type="component" value="Unassembled WGS sequence"/>
</dbReference>
<name>A0A379LRU1_9GAMM</name>
<gene>
    <name evidence="1" type="ORF">NCTC10526_01102</name>
    <name evidence="2" type="ORF">NCTC10526_02819</name>
</gene>